<dbReference type="InterPro" id="IPR010481">
    <property type="entry name" value="Cdc24/Scd1_N"/>
</dbReference>
<dbReference type="InterPro" id="IPR033511">
    <property type="entry name" value="Cdc24/Scd1_PH_dom"/>
</dbReference>
<dbReference type="PROSITE" id="PS50010">
    <property type="entry name" value="DH_2"/>
    <property type="match status" value="1"/>
</dbReference>
<dbReference type="InterPro" id="IPR035899">
    <property type="entry name" value="DBL_dom_sf"/>
</dbReference>
<gene>
    <name evidence="3" type="ORF">B0F90DRAFT_1698729</name>
</gene>
<feature type="compositionally biased region" description="Low complexity" evidence="1">
    <location>
        <begin position="471"/>
        <end position="482"/>
    </location>
</feature>
<evidence type="ECO:0000256" key="1">
    <source>
        <dbReference type="SAM" id="MobiDB-lite"/>
    </source>
</evidence>
<dbReference type="InterPro" id="IPR053026">
    <property type="entry name" value="CDC42_GEF"/>
</dbReference>
<dbReference type="GO" id="GO:0000935">
    <property type="term" value="C:division septum"/>
    <property type="evidence" value="ECO:0007669"/>
    <property type="project" value="TreeGrafter"/>
</dbReference>
<organism evidence="3 4">
    <name type="scientific">Multifurca ochricompacta</name>
    <dbReference type="NCBI Taxonomy" id="376703"/>
    <lineage>
        <taxon>Eukaryota</taxon>
        <taxon>Fungi</taxon>
        <taxon>Dikarya</taxon>
        <taxon>Basidiomycota</taxon>
        <taxon>Agaricomycotina</taxon>
        <taxon>Agaricomycetes</taxon>
        <taxon>Russulales</taxon>
        <taxon>Russulaceae</taxon>
        <taxon>Multifurca</taxon>
    </lineage>
</organism>
<dbReference type="InterPro" id="IPR000219">
    <property type="entry name" value="DH_dom"/>
</dbReference>
<dbReference type="SUPFAM" id="SSF50729">
    <property type="entry name" value="PH domain-like"/>
    <property type="match status" value="1"/>
</dbReference>
<dbReference type="InterPro" id="IPR011993">
    <property type="entry name" value="PH-like_dom_sf"/>
</dbReference>
<dbReference type="GO" id="GO:0005737">
    <property type="term" value="C:cytoplasm"/>
    <property type="evidence" value="ECO:0007669"/>
    <property type="project" value="TreeGrafter"/>
</dbReference>
<dbReference type="GO" id="GO:0030010">
    <property type="term" value="P:establishment of cell polarity"/>
    <property type="evidence" value="ECO:0007669"/>
    <property type="project" value="TreeGrafter"/>
</dbReference>
<reference evidence="3" key="1">
    <citation type="journal article" date="2022" name="New Phytol.">
        <title>Evolutionary transition to the ectomycorrhizal habit in the genomes of a hyperdiverse lineage of mushroom-forming fungi.</title>
        <authorList>
            <person name="Looney B."/>
            <person name="Miyauchi S."/>
            <person name="Morin E."/>
            <person name="Drula E."/>
            <person name="Courty P.E."/>
            <person name="Kohler A."/>
            <person name="Kuo A."/>
            <person name="LaButti K."/>
            <person name="Pangilinan J."/>
            <person name="Lipzen A."/>
            <person name="Riley R."/>
            <person name="Andreopoulos W."/>
            <person name="He G."/>
            <person name="Johnson J."/>
            <person name="Nolan M."/>
            <person name="Tritt A."/>
            <person name="Barry K.W."/>
            <person name="Grigoriev I.V."/>
            <person name="Nagy L.G."/>
            <person name="Hibbett D."/>
            <person name="Henrissat B."/>
            <person name="Matheny P.B."/>
            <person name="Labbe J."/>
            <person name="Martin F.M."/>
        </authorList>
    </citation>
    <scope>NUCLEOTIDE SEQUENCE</scope>
    <source>
        <strain evidence="3">BPL690</strain>
    </source>
</reference>
<dbReference type="Gene3D" id="1.20.900.10">
    <property type="entry name" value="Dbl homology (DH) domain"/>
    <property type="match status" value="1"/>
</dbReference>
<dbReference type="PANTHER" id="PTHR47339:SF1">
    <property type="entry name" value="CELL DIVISION CONTROL PROTEIN 24"/>
    <property type="match status" value="1"/>
</dbReference>
<sequence length="521" mass="58672">MTSVAGRKKSLISPSSVHIDIPIGTNTLLNKAASQSTSLYQQCSALRSRLLRIHGFAHFFALSSPSGSFRSSAEVVNTVWDCFALGTPLCYLFNLLPPPITPIDIGTDPRSVEVDNERTKKRAIALFAIQVKQLNHGEQFTVTDLWDRTNSDGFVKIVNTVTYIVDHLPSDVFEEVTPPSPPSTFSTQDSFDSVGPDTPAIPTYANGPDTERNNIIRELVETERKYVQDLEVMQKYAQELSQSNTLDRDTIHLLFPNLNKLLNFQRRFLIWLEGTADMPWKEQRWGRLFSDNEEEFAVYEPYCANYTNASELMLMEEQNLVKYNHLINAKSELPAFLIKPVQRICKYPLLLDQLLKKSSPTDYPHYEELKAGSAAAKRITDKINESQRRAENLQTVQNLASRVDDWKGHHVSQFGELLLEDIFIVTKSEVDREYHVFLFERIILCCKEDALAGNNNKKAGKSNSILKKPQASGPPLSGSAGSSKKKMTPLLLKGRIYLNNVTDAKVVSPGISPFCLHNHPL</sequence>
<dbReference type="Gene3D" id="2.30.29.30">
    <property type="entry name" value="Pleckstrin-homology domain (PH domain)/Phosphotyrosine-binding domain (PTB)"/>
    <property type="match status" value="1"/>
</dbReference>
<keyword evidence="4" id="KW-1185">Reference proteome</keyword>
<dbReference type="SUPFAM" id="SSF48065">
    <property type="entry name" value="DBL homology domain (DH-domain)"/>
    <property type="match status" value="1"/>
</dbReference>
<dbReference type="GO" id="GO:0035556">
    <property type="term" value="P:intracellular signal transduction"/>
    <property type="evidence" value="ECO:0007669"/>
    <property type="project" value="InterPro"/>
</dbReference>
<dbReference type="GO" id="GO:0031106">
    <property type="term" value="P:septin ring organization"/>
    <property type="evidence" value="ECO:0007669"/>
    <property type="project" value="TreeGrafter"/>
</dbReference>
<dbReference type="CDD" id="cd00160">
    <property type="entry name" value="RhoGEF"/>
    <property type="match status" value="1"/>
</dbReference>
<evidence type="ECO:0000259" key="2">
    <source>
        <dbReference type="PROSITE" id="PS50010"/>
    </source>
</evidence>
<dbReference type="InterPro" id="IPR001331">
    <property type="entry name" value="GDS_CDC24_CS"/>
</dbReference>
<dbReference type="Pfam" id="PF00621">
    <property type="entry name" value="RhoGEF"/>
    <property type="match status" value="1"/>
</dbReference>
<feature type="domain" description="DH" evidence="2">
    <location>
        <begin position="211"/>
        <end position="386"/>
    </location>
</feature>
<dbReference type="PROSITE" id="PS00741">
    <property type="entry name" value="DH_1"/>
    <property type="match status" value="1"/>
</dbReference>
<evidence type="ECO:0000313" key="4">
    <source>
        <dbReference type="Proteomes" id="UP001203297"/>
    </source>
</evidence>
<dbReference type="AlphaFoldDB" id="A0AAD4M8G6"/>
<dbReference type="GO" id="GO:0005634">
    <property type="term" value="C:nucleus"/>
    <property type="evidence" value="ECO:0007669"/>
    <property type="project" value="TreeGrafter"/>
</dbReference>
<dbReference type="CDD" id="cd13246">
    <property type="entry name" value="PH_Scd1"/>
    <property type="match status" value="1"/>
</dbReference>
<dbReference type="PANTHER" id="PTHR47339">
    <property type="entry name" value="CELL DIVISION CONTROL PROTEIN 24"/>
    <property type="match status" value="1"/>
</dbReference>
<dbReference type="GO" id="GO:0005085">
    <property type="term" value="F:guanyl-nucleotide exchange factor activity"/>
    <property type="evidence" value="ECO:0007669"/>
    <property type="project" value="InterPro"/>
</dbReference>
<dbReference type="Pfam" id="PF06395">
    <property type="entry name" value="CDC24"/>
    <property type="match status" value="1"/>
</dbReference>
<feature type="region of interest" description="Disordered" evidence="1">
    <location>
        <begin position="457"/>
        <end position="485"/>
    </location>
</feature>
<protein>
    <submittedName>
        <fullName evidence="3">Dbl homology domain-containing protein</fullName>
    </submittedName>
</protein>
<accession>A0AAD4M8G6</accession>
<name>A0AAD4M8G6_9AGAM</name>
<evidence type="ECO:0000313" key="3">
    <source>
        <dbReference type="EMBL" id="KAI0305525.1"/>
    </source>
</evidence>
<dbReference type="GO" id="GO:0043332">
    <property type="term" value="C:mating projection tip"/>
    <property type="evidence" value="ECO:0007669"/>
    <property type="project" value="TreeGrafter"/>
</dbReference>
<proteinExistence type="predicted"/>
<dbReference type="EMBL" id="WTXG01000005">
    <property type="protein sequence ID" value="KAI0305525.1"/>
    <property type="molecule type" value="Genomic_DNA"/>
</dbReference>
<comment type="caution">
    <text evidence="3">The sequence shown here is derived from an EMBL/GenBank/DDBJ whole genome shotgun (WGS) entry which is preliminary data.</text>
</comment>
<dbReference type="Pfam" id="PF15411">
    <property type="entry name" value="PH_10"/>
    <property type="match status" value="1"/>
</dbReference>
<dbReference type="Proteomes" id="UP001203297">
    <property type="component" value="Unassembled WGS sequence"/>
</dbReference>
<dbReference type="SMART" id="SM00325">
    <property type="entry name" value="RhoGEF"/>
    <property type="match status" value="1"/>
</dbReference>